<comment type="caution">
    <text evidence="2">The sequence shown here is derived from an EMBL/GenBank/DDBJ whole genome shotgun (WGS) entry which is preliminary data.</text>
</comment>
<accession>A0A8J3VBE4</accession>
<sequence length="230" mass="25858">MLAGVSIDYYVRLEQGRERKPSDQVIDALARVLRLGPEAAAHLHDLARPREHHHGPSGEADRIRPDMLQLMEGSDHVLAFVVNRRWDVLARNPLAVALYAGLVHGDNLIRMQFLNPASREFYPDWEQEACAKVAHLRAVAGPDLDDASIRELIEELSAESPEFRRIWARHDVETKTNPAVRFRHPEVGLITLQFEVFDINSVPGQKLIVGQAEPGTPSERALAELSKVNH</sequence>
<dbReference type="InterPro" id="IPR041413">
    <property type="entry name" value="MLTR_LBD"/>
</dbReference>
<dbReference type="Gene3D" id="3.30.450.180">
    <property type="match status" value="1"/>
</dbReference>
<dbReference type="EMBL" id="BOOR01000057">
    <property type="protein sequence ID" value="GII57959.1"/>
    <property type="molecule type" value="Genomic_DNA"/>
</dbReference>
<feature type="domain" description="MmyB-like transcription regulator ligand binding" evidence="1">
    <location>
        <begin position="63"/>
        <end position="225"/>
    </location>
</feature>
<dbReference type="GO" id="GO:0003677">
    <property type="term" value="F:DNA binding"/>
    <property type="evidence" value="ECO:0007669"/>
    <property type="project" value="InterPro"/>
</dbReference>
<dbReference type="AlphaFoldDB" id="A0A8J3VBE4"/>
<keyword evidence="3" id="KW-1185">Reference proteome</keyword>
<gene>
    <name evidence="2" type="ORF">Pth03_63480</name>
</gene>
<reference evidence="2" key="1">
    <citation type="submission" date="2021-01" db="EMBL/GenBank/DDBJ databases">
        <title>Whole genome shotgun sequence of Planotetraspora thailandica NBRC 104271.</title>
        <authorList>
            <person name="Komaki H."/>
            <person name="Tamura T."/>
        </authorList>
    </citation>
    <scope>NUCLEOTIDE SEQUENCE</scope>
    <source>
        <strain evidence="2">NBRC 104271</strain>
    </source>
</reference>
<dbReference type="CDD" id="cd00093">
    <property type="entry name" value="HTH_XRE"/>
    <property type="match status" value="1"/>
</dbReference>
<dbReference type="PANTHER" id="PTHR35010">
    <property type="entry name" value="BLL4672 PROTEIN-RELATED"/>
    <property type="match status" value="1"/>
</dbReference>
<organism evidence="2 3">
    <name type="scientific">Planotetraspora thailandica</name>
    <dbReference type="NCBI Taxonomy" id="487172"/>
    <lineage>
        <taxon>Bacteria</taxon>
        <taxon>Bacillati</taxon>
        <taxon>Actinomycetota</taxon>
        <taxon>Actinomycetes</taxon>
        <taxon>Streptosporangiales</taxon>
        <taxon>Streptosporangiaceae</taxon>
        <taxon>Planotetraspora</taxon>
    </lineage>
</organism>
<dbReference type="InterPro" id="IPR001387">
    <property type="entry name" value="Cro/C1-type_HTH"/>
</dbReference>
<dbReference type="PANTHER" id="PTHR35010:SF2">
    <property type="entry name" value="BLL4672 PROTEIN"/>
    <property type="match status" value="1"/>
</dbReference>
<dbReference type="Gene3D" id="1.10.260.40">
    <property type="entry name" value="lambda repressor-like DNA-binding domains"/>
    <property type="match status" value="1"/>
</dbReference>
<evidence type="ECO:0000313" key="2">
    <source>
        <dbReference type="EMBL" id="GII57959.1"/>
    </source>
</evidence>
<dbReference type="Pfam" id="PF17765">
    <property type="entry name" value="MLTR_LBD"/>
    <property type="match status" value="1"/>
</dbReference>
<name>A0A8J3VBE4_9ACTN</name>
<proteinExistence type="predicted"/>
<dbReference type="InterPro" id="IPR010982">
    <property type="entry name" value="Lambda_DNA-bd_dom_sf"/>
</dbReference>
<evidence type="ECO:0000259" key="1">
    <source>
        <dbReference type="Pfam" id="PF17765"/>
    </source>
</evidence>
<protein>
    <submittedName>
        <fullName evidence="2">Transcriptional regulator</fullName>
    </submittedName>
</protein>
<dbReference type="Pfam" id="PF13560">
    <property type="entry name" value="HTH_31"/>
    <property type="match status" value="1"/>
</dbReference>
<dbReference type="Proteomes" id="UP000605992">
    <property type="component" value="Unassembled WGS sequence"/>
</dbReference>
<evidence type="ECO:0000313" key="3">
    <source>
        <dbReference type="Proteomes" id="UP000605992"/>
    </source>
</evidence>